<feature type="compositionally biased region" description="Polar residues" evidence="1">
    <location>
        <begin position="7"/>
        <end position="26"/>
    </location>
</feature>
<gene>
    <name evidence="2" type="ORF">QBC37DRAFT_407345</name>
</gene>
<dbReference type="AlphaFoldDB" id="A0AAN7B194"/>
<proteinExistence type="predicted"/>
<accession>A0AAN7B194</accession>
<reference evidence="2" key="1">
    <citation type="journal article" date="2023" name="Mol. Phylogenet. Evol.">
        <title>Genome-scale phylogeny and comparative genomics of the fungal order Sordariales.</title>
        <authorList>
            <person name="Hensen N."/>
            <person name="Bonometti L."/>
            <person name="Westerberg I."/>
            <person name="Brannstrom I.O."/>
            <person name="Guillou S."/>
            <person name="Cros-Aarteil S."/>
            <person name="Calhoun S."/>
            <person name="Haridas S."/>
            <person name="Kuo A."/>
            <person name="Mondo S."/>
            <person name="Pangilinan J."/>
            <person name="Riley R."/>
            <person name="LaButti K."/>
            <person name="Andreopoulos B."/>
            <person name="Lipzen A."/>
            <person name="Chen C."/>
            <person name="Yan M."/>
            <person name="Daum C."/>
            <person name="Ng V."/>
            <person name="Clum A."/>
            <person name="Steindorff A."/>
            <person name="Ohm R.A."/>
            <person name="Martin F."/>
            <person name="Silar P."/>
            <person name="Natvig D.O."/>
            <person name="Lalanne C."/>
            <person name="Gautier V."/>
            <person name="Ament-Velasquez S.L."/>
            <person name="Kruys A."/>
            <person name="Hutchinson M.I."/>
            <person name="Powell A.J."/>
            <person name="Barry K."/>
            <person name="Miller A.N."/>
            <person name="Grigoriev I.V."/>
            <person name="Debuchy R."/>
            <person name="Gladieux P."/>
            <person name="Hiltunen Thoren M."/>
            <person name="Johannesson H."/>
        </authorList>
    </citation>
    <scope>NUCLEOTIDE SEQUENCE</scope>
    <source>
        <strain evidence="2">PSN293</strain>
    </source>
</reference>
<sequence length="157" mass="17964">MPDRHNPTQPASQGDPQQNNHPSQQPDYDPGPGYLQHFNRDNPWLEAARAAQARQRPQGYPQPPNYPQQRQPQALQVGPGYTQQSNIPQQPLPQATQTGQGTYGSVPNTGAPTNRPETAEERLARKHAEWRAELQMMTEKNWDKQHKEDEREDREET</sequence>
<feature type="compositionally biased region" description="Low complexity" evidence="1">
    <location>
        <begin position="47"/>
        <end position="59"/>
    </location>
</feature>
<feature type="compositionally biased region" description="Basic and acidic residues" evidence="1">
    <location>
        <begin position="117"/>
        <end position="132"/>
    </location>
</feature>
<dbReference type="EMBL" id="MU858485">
    <property type="protein sequence ID" value="KAK4206167.1"/>
    <property type="molecule type" value="Genomic_DNA"/>
</dbReference>
<protein>
    <submittedName>
        <fullName evidence="2">Uncharacterized protein</fullName>
    </submittedName>
</protein>
<comment type="caution">
    <text evidence="2">The sequence shown here is derived from an EMBL/GenBank/DDBJ whole genome shotgun (WGS) entry which is preliminary data.</text>
</comment>
<feature type="region of interest" description="Disordered" evidence="1">
    <location>
        <begin position="1"/>
        <end position="157"/>
    </location>
</feature>
<feature type="compositionally biased region" description="Polar residues" evidence="1">
    <location>
        <begin position="81"/>
        <end position="116"/>
    </location>
</feature>
<feature type="compositionally biased region" description="Basic and acidic residues" evidence="1">
    <location>
        <begin position="140"/>
        <end position="149"/>
    </location>
</feature>
<organism evidence="2 3">
    <name type="scientific">Rhypophila decipiens</name>
    <dbReference type="NCBI Taxonomy" id="261697"/>
    <lineage>
        <taxon>Eukaryota</taxon>
        <taxon>Fungi</taxon>
        <taxon>Dikarya</taxon>
        <taxon>Ascomycota</taxon>
        <taxon>Pezizomycotina</taxon>
        <taxon>Sordariomycetes</taxon>
        <taxon>Sordariomycetidae</taxon>
        <taxon>Sordariales</taxon>
        <taxon>Naviculisporaceae</taxon>
        <taxon>Rhypophila</taxon>
    </lineage>
</organism>
<keyword evidence="3" id="KW-1185">Reference proteome</keyword>
<reference evidence="2" key="2">
    <citation type="submission" date="2023-05" db="EMBL/GenBank/DDBJ databases">
        <authorList>
            <consortium name="Lawrence Berkeley National Laboratory"/>
            <person name="Steindorff A."/>
            <person name="Hensen N."/>
            <person name="Bonometti L."/>
            <person name="Westerberg I."/>
            <person name="Brannstrom I.O."/>
            <person name="Guillou S."/>
            <person name="Cros-Aarteil S."/>
            <person name="Calhoun S."/>
            <person name="Haridas S."/>
            <person name="Kuo A."/>
            <person name="Mondo S."/>
            <person name="Pangilinan J."/>
            <person name="Riley R."/>
            <person name="Labutti K."/>
            <person name="Andreopoulos B."/>
            <person name="Lipzen A."/>
            <person name="Chen C."/>
            <person name="Yanf M."/>
            <person name="Daum C."/>
            <person name="Ng V."/>
            <person name="Clum A."/>
            <person name="Ohm R."/>
            <person name="Martin F."/>
            <person name="Silar P."/>
            <person name="Natvig D."/>
            <person name="Lalanne C."/>
            <person name="Gautier V."/>
            <person name="Ament-Velasquez S.L."/>
            <person name="Kruys A."/>
            <person name="Hutchinson M.I."/>
            <person name="Powell A.J."/>
            <person name="Barry K."/>
            <person name="Miller A.N."/>
            <person name="Grigoriev I.V."/>
            <person name="Debuchy R."/>
            <person name="Gladieux P."/>
            <person name="Thoren M.H."/>
            <person name="Johannesson H."/>
        </authorList>
    </citation>
    <scope>NUCLEOTIDE SEQUENCE</scope>
    <source>
        <strain evidence="2">PSN293</strain>
    </source>
</reference>
<evidence type="ECO:0000313" key="2">
    <source>
        <dbReference type="EMBL" id="KAK4206167.1"/>
    </source>
</evidence>
<dbReference type="Proteomes" id="UP001301769">
    <property type="component" value="Unassembled WGS sequence"/>
</dbReference>
<evidence type="ECO:0000256" key="1">
    <source>
        <dbReference type="SAM" id="MobiDB-lite"/>
    </source>
</evidence>
<evidence type="ECO:0000313" key="3">
    <source>
        <dbReference type="Proteomes" id="UP001301769"/>
    </source>
</evidence>
<name>A0AAN7B194_9PEZI</name>